<dbReference type="PANTHER" id="PTHR24305">
    <property type="entry name" value="CYTOCHROME P450"/>
    <property type="match status" value="1"/>
</dbReference>
<dbReference type="SUPFAM" id="SSF48264">
    <property type="entry name" value="Cytochrome P450"/>
    <property type="match status" value="1"/>
</dbReference>
<accession>A0ABR2WKH4</accession>
<dbReference type="InterPro" id="IPR001128">
    <property type="entry name" value="Cyt_P450"/>
</dbReference>
<dbReference type="EMBL" id="JASJQH010001126">
    <property type="protein sequence ID" value="KAK9762020.1"/>
    <property type="molecule type" value="Genomic_DNA"/>
</dbReference>
<sequence>MADLALHTLPNSPYYEGLYFLSITNLLTTRDPQVHSEMRRQVTTVFTTKSLSLSEHLFTECTVAWCKRMVKATESGETFDMTRLCWENALNIMGGTAFGTKLVAPLLDPSKKTHSISRFFTTNSTTTYAMSDPPHDFMQMAVEAERKGGKLGKEQKDNIVKTMRLFMLAGMETTASILSIIFKQLAEHPAELATLQSEMDELYADSMEFTKDDFEVLPSGVLR</sequence>
<dbReference type="Proteomes" id="UP001479436">
    <property type="component" value="Unassembled WGS sequence"/>
</dbReference>
<reference evidence="2 3" key="1">
    <citation type="submission" date="2023-04" db="EMBL/GenBank/DDBJ databases">
        <title>Genome of Basidiobolus ranarum AG-B5.</title>
        <authorList>
            <person name="Stajich J.E."/>
            <person name="Carter-House D."/>
            <person name="Gryganskyi A."/>
        </authorList>
    </citation>
    <scope>NUCLEOTIDE SEQUENCE [LARGE SCALE GENOMIC DNA]</scope>
    <source>
        <strain evidence="2 3">AG-B5</strain>
    </source>
</reference>
<keyword evidence="3" id="KW-1185">Reference proteome</keyword>
<dbReference type="Gene3D" id="1.10.630.10">
    <property type="entry name" value="Cytochrome P450"/>
    <property type="match status" value="2"/>
</dbReference>
<gene>
    <name evidence="2" type="ORF">K7432_012631</name>
</gene>
<evidence type="ECO:0000256" key="1">
    <source>
        <dbReference type="ARBA" id="ARBA00010617"/>
    </source>
</evidence>
<proteinExistence type="inferred from homology"/>
<evidence type="ECO:0000313" key="3">
    <source>
        <dbReference type="Proteomes" id="UP001479436"/>
    </source>
</evidence>
<comment type="caution">
    <text evidence="2">The sequence shown here is derived from an EMBL/GenBank/DDBJ whole genome shotgun (WGS) entry which is preliminary data.</text>
</comment>
<dbReference type="PANTHER" id="PTHR24305:SF166">
    <property type="entry name" value="CYTOCHROME P450 12A4, MITOCHONDRIAL-RELATED"/>
    <property type="match status" value="1"/>
</dbReference>
<evidence type="ECO:0000313" key="2">
    <source>
        <dbReference type="EMBL" id="KAK9762020.1"/>
    </source>
</evidence>
<organism evidence="2 3">
    <name type="scientific">Basidiobolus ranarum</name>
    <dbReference type="NCBI Taxonomy" id="34480"/>
    <lineage>
        <taxon>Eukaryota</taxon>
        <taxon>Fungi</taxon>
        <taxon>Fungi incertae sedis</taxon>
        <taxon>Zoopagomycota</taxon>
        <taxon>Entomophthoromycotina</taxon>
        <taxon>Basidiobolomycetes</taxon>
        <taxon>Basidiobolales</taxon>
        <taxon>Basidiobolaceae</taxon>
        <taxon>Basidiobolus</taxon>
    </lineage>
</organism>
<dbReference type="Pfam" id="PF00067">
    <property type="entry name" value="p450"/>
    <property type="match status" value="1"/>
</dbReference>
<dbReference type="InterPro" id="IPR036396">
    <property type="entry name" value="Cyt_P450_sf"/>
</dbReference>
<comment type="similarity">
    <text evidence="1">Belongs to the cytochrome P450 family.</text>
</comment>
<dbReference type="InterPro" id="IPR050121">
    <property type="entry name" value="Cytochrome_P450_monoxygenase"/>
</dbReference>
<evidence type="ECO:0008006" key="4">
    <source>
        <dbReference type="Google" id="ProtNLM"/>
    </source>
</evidence>
<name>A0ABR2WKH4_9FUNG</name>
<protein>
    <recommendedName>
        <fullName evidence="4">Cytochrome P450</fullName>
    </recommendedName>
</protein>